<dbReference type="PANTHER" id="PTHR43656:SF2">
    <property type="entry name" value="BINDING OXIDOREDUCTASE, PUTATIVE (AFU_ORTHOLOGUE AFUA_2G08260)-RELATED"/>
    <property type="match status" value="1"/>
</dbReference>
<keyword evidence="2" id="KW-0560">Oxidoreductase</keyword>
<dbReference type="SUPFAM" id="SSF51395">
    <property type="entry name" value="FMN-linked oxidoreductases"/>
    <property type="match status" value="1"/>
</dbReference>
<dbReference type="OrthoDB" id="9772736at2"/>
<sequence length="371" mass="41950">MQKKYEPLFEPYTLNNGVEIKNRMVVAPLTVYDAGPDGELTPASRKFWHDRFNGFGMWIIPFTNVHPSGIGFESPNAFSEKHLPNLEEYARISHEQGAKAVIQLAHAGVHADASMTRDNGVWGPSEMSYFGARAMTDAEVRDIIHSFAYAAELAIKAGLDGVEIHGANGWLIQQFVSANYNQRTDHWGGTMEKRFNFPLAIIDAIDEVRKKYHRPDFIVGYRFSPEEPGAYGLTMKETLALIDHLVEKPLQYIHISLWNFYKKVRRGGDTNMTRMEAVHNRINGRIPFIGVGDLFAEEKGLKAFNTGWADFLAVGGAVELNPHLIQMIKDGKEDEIQSEFDWEKMDSYRFTPAMLYGTLAGNAMFPKVKQK</sequence>
<keyword evidence="1" id="KW-0285">Flavoprotein</keyword>
<dbReference type="AlphaFoldDB" id="A0A2J6NPM2"/>
<evidence type="ECO:0000256" key="2">
    <source>
        <dbReference type="ARBA" id="ARBA00023002"/>
    </source>
</evidence>
<dbReference type="Pfam" id="PF00724">
    <property type="entry name" value="Oxidored_FMN"/>
    <property type="match status" value="1"/>
</dbReference>
<dbReference type="InterPro" id="IPR013785">
    <property type="entry name" value="Aldolase_TIM"/>
</dbReference>
<organism evidence="4 5">
    <name type="scientific">Limosilactobacillus pontis</name>
    <dbReference type="NCBI Taxonomy" id="35787"/>
    <lineage>
        <taxon>Bacteria</taxon>
        <taxon>Bacillati</taxon>
        <taxon>Bacillota</taxon>
        <taxon>Bacilli</taxon>
        <taxon>Lactobacillales</taxon>
        <taxon>Lactobacillaceae</taxon>
        <taxon>Limosilactobacillus</taxon>
    </lineage>
</organism>
<dbReference type="InterPro" id="IPR051799">
    <property type="entry name" value="NADH_flavin_oxidoreductase"/>
</dbReference>
<feature type="domain" description="NADH:flavin oxidoreductase/NADH oxidase N-terminal" evidence="3">
    <location>
        <begin position="8"/>
        <end position="335"/>
    </location>
</feature>
<evidence type="ECO:0000256" key="1">
    <source>
        <dbReference type="ARBA" id="ARBA00022630"/>
    </source>
</evidence>
<protein>
    <submittedName>
        <fullName evidence="4">NADH-dependent flavin oxidoreductase</fullName>
    </submittedName>
</protein>
<evidence type="ECO:0000313" key="4">
    <source>
        <dbReference type="EMBL" id="PMB83206.1"/>
    </source>
</evidence>
<dbReference type="InterPro" id="IPR001155">
    <property type="entry name" value="OxRdtase_FMN_N"/>
</dbReference>
<comment type="caution">
    <text evidence="4">The sequence shown here is derived from an EMBL/GenBank/DDBJ whole genome shotgun (WGS) entry which is preliminary data.</text>
</comment>
<gene>
    <name evidence="4" type="ORF">CK797_02870</name>
</gene>
<name>A0A2J6NPM2_9LACO</name>
<dbReference type="GO" id="GO:0016491">
    <property type="term" value="F:oxidoreductase activity"/>
    <property type="evidence" value="ECO:0007669"/>
    <property type="project" value="UniProtKB-KW"/>
</dbReference>
<dbReference type="Proteomes" id="UP000239920">
    <property type="component" value="Unassembled WGS sequence"/>
</dbReference>
<evidence type="ECO:0000313" key="5">
    <source>
        <dbReference type="Proteomes" id="UP000239920"/>
    </source>
</evidence>
<dbReference type="RefSeq" id="WP_104688303.1">
    <property type="nucleotide sequence ID" value="NZ_PNFV01000002.1"/>
</dbReference>
<dbReference type="Gene3D" id="3.20.20.70">
    <property type="entry name" value="Aldolase class I"/>
    <property type="match status" value="1"/>
</dbReference>
<evidence type="ECO:0000259" key="3">
    <source>
        <dbReference type="Pfam" id="PF00724"/>
    </source>
</evidence>
<dbReference type="PANTHER" id="PTHR43656">
    <property type="entry name" value="BINDING OXIDOREDUCTASE, PUTATIVE (AFU_ORTHOLOGUE AFUA_2G08260)-RELATED"/>
    <property type="match status" value="1"/>
</dbReference>
<reference evidence="4 5" key="1">
    <citation type="submission" date="2017-09" db="EMBL/GenBank/DDBJ databases">
        <title>Bacterial strain isolated from the female urinary microbiota.</title>
        <authorList>
            <person name="Thomas-White K."/>
            <person name="Kumar N."/>
            <person name="Forster S."/>
            <person name="Putonti C."/>
            <person name="Lawley T."/>
            <person name="Wolfe A.J."/>
        </authorList>
    </citation>
    <scope>NUCLEOTIDE SEQUENCE [LARGE SCALE GENOMIC DNA]</scope>
    <source>
        <strain evidence="4 5">UMB0683</strain>
    </source>
</reference>
<dbReference type="CDD" id="cd04735">
    <property type="entry name" value="OYE_like_4_FMN"/>
    <property type="match status" value="1"/>
</dbReference>
<dbReference type="EMBL" id="PNFV01000002">
    <property type="protein sequence ID" value="PMB83206.1"/>
    <property type="molecule type" value="Genomic_DNA"/>
</dbReference>
<proteinExistence type="predicted"/>
<dbReference type="GO" id="GO:0010181">
    <property type="term" value="F:FMN binding"/>
    <property type="evidence" value="ECO:0007669"/>
    <property type="project" value="InterPro"/>
</dbReference>
<accession>A0A2J6NPM2</accession>